<organism evidence="4 5">
    <name type="scientific">Candidatus Phycosocius spiralis</name>
    <dbReference type="NCBI Taxonomy" id="2815099"/>
    <lineage>
        <taxon>Bacteria</taxon>
        <taxon>Pseudomonadati</taxon>
        <taxon>Pseudomonadota</taxon>
        <taxon>Alphaproteobacteria</taxon>
        <taxon>Caulobacterales</taxon>
        <taxon>Caulobacterales incertae sedis</taxon>
        <taxon>Candidatus Phycosocius</taxon>
    </lineage>
</organism>
<dbReference type="Proteomes" id="UP001161064">
    <property type="component" value="Unassembled WGS sequence"/>
</dbReference>
<dbReference type="InterPro" id="IPR051017">
    <property type="entry name" value="Aldolase-II_Adducin_sf"/>
</dbReference>
<evidence type="ECO:0000259" key="3">
    <source>
        <dbReference type="SMART" id="SM01007"/>
    </source>
</evidence>
<dbReference type="EMBL" id="BPFZ01000001">
    <property type="protein sequence ID" value="GIU66035.1"/>
    <property type="molecule type" value="Genomic_DNA"/>
</dbReference>
<feature type="region of interest" description="Disordered" evidence="2">
    <location>
        <begin position="1"/>
        <end position="21"/>
    </location>
</feature>
<dbReference type="InterPro" id="IPR036409">
    <property type="entry name" value="Aldolase_II/adducin_N_sf"/>
</dbReference>
<feature type="compositionally biased region" description="Polar residues" evidence="2">
    <location>
        <begin position="1"/>
        <end position="16"/>
    </location>
</feature>
<reference evidence="4" key="2">
    <citation type="journal article" date="2023" name="ISME Commun">
        <title>Characterization of a bloom-associated alphaproteobacterial lineage, 'Candidatus Phycosocius': insights into freshwater algal-bacterial interactions.</title>
        <authorList>
            <person name="Tanabe Y."/>
            <person name="Yamaguchi H."/>
            <person name="Yoshida M."/>
            <person name="Kai A."/>
            <person name="Okazaki Y."/>
        </authorList>
    </citation>
    <scope>NUCLEOTIDE SEQUENCE</scope>
    <source>
        <strain evidence="4">BOTRYCO-1</strain>
    </source>
</reference>
<dbReference type="Gene3D" id="3.40.225.10">
    <property type="entry name" value="Class II aldolase/adducin N-terminal domain"/>
    <property type="match status" value="1"/>
</dbReference>
<name>A0ABQ4PSV0_9PROT</name>
<evidence type="ECO:0000256" key="1">
    <source>
        <dbReference type="ARBA" id="ARBA00037961"/>
    </source>
</evidence>
<feature type="domain" description="Class II aldolase/adducin N-terminal" evidence="3">
    <location>
        <begin position="52"/>
        <end position="232"/>
    </location>
</feature>
<sequence length="285" mass="31135">MNIQTNPLSDKASQAHGSALPNGAAPRLSGLMASVTSIYGERVDDVEWRARVDCAALYRLIALYGWDDMIFTHISLRIPGPSHHFLINPYGFLFDEITASSLVKVDLDGNIVDPTPYFINPAGFTIHSAIHASREDAQCVIHCHSDAGVGVSAQQGGLLPISQTAMACTDDLAYHDYEGVALDLDERERLVKDLGKHHFMLLRNHGTLTLGESAASAFMRMYYLERACKMQVLAQSGGGLLTCDKHMEQRVGEQVKPAFTQALGGLLAWPGLLRKVVRQSPGFNT</sequence>
<dbReference type="SMART" id="SM01007">
    <property type="entry name" value="Aldolase_II"/>
    <property type="match status" value="1"/>
</dbReference>
<evidence type="ECO:0000313" key="5">
    <source>
        <dbReference type="Proteomes" id="UP001161064"/>
    </source>
</evidence>
<dbReference type="Pfam" id="PF00596">
    <property type="entry name" value="Aldolase_II"/>
    <property type="match status" value="1"/>
</dbReference>
<comment type="caution">
    <text evidence="4">The sequence shown here is derived from an EMBL/GenBank/DDBJ whole genome shotgun (WGS) entry which is preliminary data.</text>
</comment>
<proteinExistence type="inferred from homology"/>
<dbReference type="SUPFAM" id="SSF53639">
    <property type="entry name" value="AraD/HMP-PK domain-like"/>
    <property type="match status" value="1"/>
</dbReference>
<dbReference type="PANTHER" id="PTHR10672:SF3">
    <property type="entry name" value="PROTEIN HU-LI TAI SHAO"/>
    <property type="match status" value="1"/>
</dbReference>
<accession>A0ABQ4PSV0</accession>
<protein>
    <submittedName>
        <fullName evidence="4">Aldolase class 2 protein</fullName>
    </submittedName>
</protein>
<comment type="similarity">
    <text evidence="1">Belongs to the aldolase class II family.</text>
</comment>
<evidence type="ECO:0000313" key="4">
    <source>
        <dbReference type="EMBL" id="GIU66035.1"/>
    </source>
</evidence>
<keyword evidence="5" id="KW-1185">Reference proteome</keyword>
<dbReference type="NCBIfam" id="NF005451">
    <property type="entry name" value="PRK07044.1"/>
    <property type="match status" value="1"/>
</dbReference>
<dbReference type="PANTHER" id="PTHR10672">
    <property type="entry name" value="ADDUCIN"/>
    <property type="match status" value="1"/>
</dbReference>
<evidence type="ECO:0000256" key="2">
    <source>
        <dbReference type="SAM" id="MobiDB-lite"/>
    </source>
</evidence>
<dbReference type="InterPro" id="IPR001303">
    <property type="entry name" value="Aldolase_II/adducin_N"/>
</dbReference>
<gene>
    <name evidence="4" type="ORF">PsB1_0189</name>
</gene>
<reference evidence="4" key="1">
    <citation type="submission" date="2021-05" db="EMBL/GenBank/DDBJ databases">
        <authorList>
            <person name="Tanabe Y."/>
        </authorList>
    </citation>
    <scope>NUCLEOTIDE SEQUENCE</scope>
    <source>
        <strain evidence="4">BOTRYCO-1</strain>
    </source>
</reference>